<protein>
    <submittedName>
        <fullName evidence="6">Uncharacterized protein</fullName>
    </submittedName>
</protein>
<dbReference type="Pfam" id="PF13202">
    <property type="entry name" value="EF-hand_5"/>
    <property type="match status" value="1"/>
</dbReference>
<feature type="chain" id="PRO_5043837363" evidence="5">
    <location>
        <begin position="24"/>
        <end position="299"/>
    </location>
</feature>
<dbReference type="GO" id="GO:0005783">
    <property type="term" value="C:endoplasmic reticulum"/>
    <property type="evidence" value="ECO:0007669"/>
    <property type="project" value="TreeGrafter"/>
</dbReference>
<organism evidence="6">
    <name type="scientific">Cyprideis torosa</name>
    <dbReference type="NCBI Taxonomy" id="163714"/>
    <lineage>
        <taxon>Eukaryota</taxon>
        <taxon>Metazoa</taxon>
        <taxon>Ecdysozoa</taxon>
        <taxon>Arthropoda</taxon>
        <taxon>Crustacea</taxon>
        <taxon>Oligostraca</taxon>
        <taxon>Ostracoda</taxon>
        <taxon>Podocopa</taxon>
        <taxon>Podocopida</taxon>
        <taxon>Cytherocopina</taxon>
        <taxon>Cytheroidea</taxon>
        <taxon>Cytherideidae</taxon>
        <taxon>Cyprideis</taxon>
    </lineage>
</organism>
<dbReference type="InterPro" id="IPR011992">
    <property type="entry name" value="EF-hand-dom_pair"/>
</dbReference>
<dbReference type="PANTHER" id="PTHR10827:SF98">
    <property type="entry name" value="45 KDA CALCIUM-BINDING PROTEIN"/>
    <property type="match status" value="1"/>
</dbReference>
<dbReference type="PROSITE" id="PS00018">
    <property type="entry name" value="EF_HAND_1"/>
    <property type="match status" value="4"/>
</dbReference>
<evidence type="ECO:0000256" key="5">
    <source>
        <dbReference type="SAM" id="SignalP"/>
    </source>
</evidence>
<name>A0A7R8W910_9CRUS</name>
<dbReference type="PROSITE" id="PS50222">
    <property type="entry name" value="EF_HAND_2"/>
    <property type="match status" value="3"/>
</dbReference>
<reference evidence="6" key="1">
    <citation type="submission" date="2020-11" db="EMBL/GenBank/DDBJ databases">
        <authorList>
            <person name="Tran Van P."/>
        </authorList>
    </citation>
    <scope>NUCLEOTIDE SEQUENCE</scope>
</reference>
<dbReference type="InterPro" id="IPR002048">
    <property type="entry name" value="EF_hand_dom"/>
</dbReference>
<dbReference type="GO" id="GO:0017156">
    <property type="term" value="P:calcium-ion regulated exocytosis"/>
    <property type="evidence" value="ECO:0007669"/>
    <property type="project" value="TreeGrafter"/>
</dbReference>
<keyword evidence="2" id="KW-0677">Repeat</keyword>
<evidence type="ECO:0000256" key="4">
    <source>
        <dbReference type="SAM" id="MobiDB-lite"/>
    </source>
</evidence>
<dbReference type="AlphaFoldDB" id="A0A7R8W910"/>
<dbReference type="Gene3D" id="1.10.238.10">
    <property type="entry name" value="EF-hand"/>
    <property type="match status" value="3"/>
</dbReference>
<evidence type="ECO:0000256" key="3">
    <source>
        <dbReference type="ARBA" id="ARBA00022837"/>
    </source>
</evidence>
<feature type="compositionally biased region" description="Acidic residues" evidence="4">
    <location>
        <begin position="63"/>
        <end position="74"/>
    </location>
</feature>
<keyword evidence="5" id="KW-0732">Signal</keyword>
<feature type="signal peptide" evidence="5">
    <location>
        <begin position="1"/>
        <end position="23"/>
    </location>
</feature>
<dbReference type="PANTHER" id="PTHR10827">
    <property type="entry name" value="RETICULOCALBIN"/>
    <property type="match status" value="1"/>
</dbReference>
<dbReference type="EMBL" id="OB660880">
    <property type="protein sequence ID" value="CAD7226630.1"/>
    <property type="molecule type" value="Genomic_DNA"/>
</dbReference>
<evidence type="ECO:0000313" key="6">
    <source>
        <dbReference type="EMBL" id="CAD7226630.1"/>
    </source>
</evidence>
<dbReference type="Pfam" id="PF13499">
    <property type="entry name" value="EF-hand_7"/>
    <property type="match status" value="2"/>
</dbReference>
<keyword evidence="1" id="KW-0479">Metal-binding</keyword>
<proteinExistence type="predicted"/>
<dbReference type="SMART" id="SM00054">
    <property type="entry name" value="EFh"/>
    <property type="match status" value="4"/>
</dbReference>
<keyword evidence="3" id="KW-0106">Calcium</keyword>
<accession>A0A7R8W910</accession>
<sequence>MKLFRFLFLCVVLVLASSPQTKAWWWFGSTTEEEPDSSGDANELDSNNSEDGGLKEPQQHIDVEEDEAVVEDETPSATGLKDHYDEEGIHNAEYDREIWQGAVNRLTDEEESGDRIREIFQTMDANGDGEVDQAELKVMNTNYTQMEAEQKLFEAADTNNDGFLNLEEFITFFSPDESGETIGVALESRKKMVDSDGDGAVDFEEFIGDDSRQKNREWMEAKRKEFQSYDGNGDAELTGAELLDWLLPGFRKITEEETEHLFHFTDRNHDGSLSLEEIAESLNLFAAQVDLNDAAHDEL</sequence>
<gene>
    <name evidence="6" type="ORF">CTOB1V02_LOCUS4546</name>
</gene>
<evidence type="ECO:0000256" key="1">
    <source>
        <dbReference type="ARBA" id="ARBA00022723"/>
    </source>
</evidence>
<dbReference type="GO" id="GO:0005509">
    <property type="term" value="F:calcium ion binding"/>
    <property type="evidence" value="ECO:0007669"/>
    <property type="project" value="InterPro"/>
</dbReference>
<feature type="compositionally biased region" description="Basic and acidic residues" evidence="4">
    <location>
        <begin position="52"/>
        <end position="62"/>
    </location>
</feature>
<feature type="region of interest" description="Disordered" evidence="4">
    <location>
        <begin position="30"/>
        <end position="87"/>
    </location>
</feature>
<evidence type="ECO:0000256" key="2">
    <source>
        <dbReference type="ARBA" id="ARBA00022737"/>
    </source>
</evidence>
<dbReference type="OrthoDB" id="293868at2759"/>
<dbReference type="SUPFAM" id="SSF47473">
    <property type="entry name" value="EF-hand"/>
    <property type="match status" value="2"/>
</dbReference>
<dbReference type="InterPro" id="IPR018247">
    <property type="entry name" value="EF_Hand_1_Ca_BS"/>
</dbReference>